<organism evidence="1 2">
    <name type="scientific">Mythimna loreyi</name>
    <dbReference type="NCBI Taxonomy" id="667449"/>
    <lineage>
        <taxon>Eukaryota</taxon>
        <taxon>Metazoa</taxon>
        <taxon>Ecdysozoa</taxon>
        <taxon>Arthropoda</taxon>
        <taxon>Hexapoda</taxon>
        <taxon>Insecta</taxon>
        <taxon>Pterygota</taxon>
        <taxon>Neoptera</taxon>
        <taxon>Endopterygota</taxon>
        <taxon>Lepidoptera</taxon>
        <taxon>Glossata</taxon>
        <taxon>Ditrysia</taxon>
        <taxon>Noctuoidea</taxon>
        <taxon>Noctuidae</taxon>
        <taxon>Noctuinae</taxon>
        <taxon>Hadenini</taxon>
        <taxon>Mythimna</taxon>
    </lineage>
</organism>
<sequence>MIGIRTPIKRPLNQPSSSPPNAADEAGSSTQSVRKSVGEWEAGKPEKKAATPTKDVAKVLPKTSPNDTKRRSVEITNLSPPTTRSRIVQARICSNKIKAHMTNSKNIKREIKKR</sequence>
<evidence type="ECO:0000313" key="1">
    <source>
        <dbReference type="EMBL" id="KAJ8705881.1"/>
    </source>
</evidence>
<reference evidence="1" key="1">
    <citation type="submission" date="2023-03" db="EMBL/GenBank/DDBJ databases">
        <title>Chromosome-level genomes of two armyworms, Mythimna separata and Mythimna loreyi, provide insights into the biosynthesis and reception of sex pheromones.</title>
        <authorList>
            <person name="Zhao H."/>
        </authorList>
    </citation>
    <scope>NUCLEOTIDE SEQUENCE</scope>
    <source>
        <strain evidence="1">BeijingLab</strain>
    </source>
</reference>
<gene>
    <name evidence="1" type="ORF">PYW08_012927</name>
</gene>
<comment type="caution">
    <text evidence="1">The sequence shown here is derived from an EMBL/GenBank/DDBJ whole genome shotgun (WGS) entry which is preliminary data.</text>
</comment>
<keyword evidence="2" id="KW-1185">Reference proteome</keyword>
<evidence type="ECO:0000313" key="2">
    <source>
        <dbReference type="Proteomes" id="UP001231649"/>
    </source>
</evidence>
<dbReference type="Proteomes" id="UP001231649">
    <property type="component" value="Chromosome 31"/>
</dbReference>
<protein>
    <submittedName>
        <fullName evidence="1">Uncharacterized protein</fullName>
    </submittedName>
</protein>
<name>A0ACC2Q2U1_9NEOP</name>
<proteinExistence type="predicted"/>
<accession>A0ACC2Q2U1</accession>
<dbReference type="EMBL" id="CM056807">
    <property type="protein sequence ID" value="KAJ8705881.1"/>
    <property type="molecule type" value="Genomic_DNA"/>
</dbReference>